<dbReference type="InterPro" id="IPR046373">
    <property type="entry name" value="Acyl-CoA_Oxase/DH_mid-dom_sf"/>
</dbReference>
<dbReference type="InterPro" id="IPR013786">
    <property type="entry name" value="AcylCoA_DH/ox_N"/>
</dbReference>
<evidence type="ECO:0000256" key="2">
    <source>
        <dbReference type="ARBA" id="ARBA00009347"/>
    </source>
</evidence>
<evidence type="ECO:0000256" key="4">
    <source>
        <dbReference type="ARBA" id="ARBA00022827"/>
    </source>
</evidence>
<dbReference type="STRING" id="420953.SAMN05192543_103392"/>
<dbReference type="InterPro" id="IPR006091">
    <property type="entry name" value="Acyl-CoA_Oxase/DH_mid-dom"/>
</dbReference>
<dbReference type="GO" id="GO:0050660">
    <property type="term" value="F:flavin adenine dinucleotide binding"/>
    <property type="evidence" value="ECO:0007669"/>
    <property type="project" value="InterPro"/>
</dbReference>
<gene>
    <name evidence="9" type="ORF">SAMN05192543_103392</name>
</gene>
<dbReference type="OrthoDB" id="3398889at2"/>
<evidence type="ECO:0000256" key="5">
    <source>
        <dbReference type="ARBA" id="ARBA00023002"/>
    </source>
</evidence>
<dbReference type="EMBL" id="FOQU01000003">
    <property type="protein sequence ID" value="SFI50751.1"/>
    <property type="molecule type" value="Genomic_DNA"/>
</dbReference>
<keyword evidence="3" id="KW-0285">Flavoprotein</keyword>
<evidence type="ECO:0000313" key="9">
    <source>
        <dbReference type="EMBL" id="SFI50751.1"/>
    </source>
</evidence>
<dbReference type="PANTHER" id="PTHR43884:SF20">
    <property type="entry name" value="ACYL-COA DEHYDROGENASE FADE28"/>
    <property type="match status" value="1"/>
</dbReference>
<organism evidence="9 10">
    <name type="scientific">Paraburkholderia megapolitana</name>
    <dbReference type="NCBI Taxonomy" id="420953"/>
    <lineage>
        <taxon>Bacteria</taxon>
        <taxon>Pseudomonadati</taxon>
        <taxon>Pseudomonadota</taxon>
        <taxon>Betaproteobacteria</taxon>
        <taxon>Burkholderiales</taxon>
        <taxon>Burkholderiaceae</taxon>
        <taxon>Paraburkholderia</taxon>
    </lineage>
</organism>
<evidence type="ECO:0000259" key="7">
    <source>
        <dbReference type="Pfam" id="PF02770"/>
    </source>
</evidence>
<keyword evidence="4" id="KW-0274">FAD</keyword>
<keyword evidence="5" id="KW-0560">Oxidoreductase</keyword>
<dbReference type="Proteomes" id="UP000199548">
    <property type="component" value="Unassembled WGS sequence"/>
</dbReference>
<dbReference type="InterPro" id="IPR009075">
    <property type="entry name" value="AcylCo_DH/oxidase_C"/>
</dbReference>
<comment type="cofactor">
    <cofactor evidence="1">
        <name>FAD</name>
        <dbReference type="ChEBI" id="CHEBI:57692"/>
    </cofactor>
</comment>
<feature type="domain" description="Acyl-CoA dehydrogenase/oxidase C-terminal" evidence="6">
    <location>
        <begin position="224"/>
        <end position="371"/>
    </location>
</feature>
<dbReference type="Pfam" id="PF00441">
    <property type="entry name" value="Acyl-CoA_dh_1"/>
    <property type="match status" value="1"/>
</dbReference>
<dbReference type="RefSeq" id="WP_091011316.1">
    <property type="nucleotide sequence ID" value="NZ_CP041745.1"/>
</dbReference>
<dbReference type="Pfam" id="PF02770">
    <property type="entry name" value="Acyl-CoA_dh_M"/>
    <property type="match status" value="1"/>
</dbReference>
<dbReference type="Gene3D" id="2.40.110.10">
    <property type="entry name" value="Butyryl-CoA Dehydrogenase, subunit A, domain 2"/>
    <property type="match status" value="1"/>
</dbReference>
<dbReference type="Gene3D" id="1.20.140.10">
    <property type="entry name" value="Butyryl-CoA Dehydrogenase, subunit A, domain 3"/>
    <property type="match status" value="1"/>
</dbReference>
<protein>
    <submittedName>
        <fullName evidence="9">Isovaleryl-CoA dehydrogenase</fullName>
    </submittedName>
</protein>
<dbReference type="InterPro" id="IPR036250">
    <property type="entry name" value="AcylCo_DH-like_C"/>
</dbReference>
<keyword evidence="10" id="KW-1185">Reference proteome</keyword>
<dbReference type="CDD" id="cd00567">
    <property type="entry name" value="ACAD"/>
    <property type="match status" value="1"/>
</dbReference>
<dbReference type="SUPFAM" id="SSF47203">
    <property type="entry name" value="Acyl-CoA dehydrogenase C-terminal domain-like"/>
    <property type="match status" value="1"/>
</dbReference>
<name>A0A1I3IS38_9BURK</name>
<comment type="similarity">
    <text evidence="2">Belongs to the acyl-CoA dehydrogenase family.</text>
</comment>
<evidence type="ECO:0000313" key="10">
    <source>
        <dbReference type="Proteomes" id="UP000199548"/>
    </source>
</evidence>
<dbReference type="GO" id="GO:0003995">
    <property type="term" value="F:acyl-CoA dehydrogenase activity"/>
    <property type="evidence" value="ECO:0007669"/>
    <property type="project" value="TreeGrafter"/>
</dbReference>
<dbReference type="PANTHER" id="PTHR43884">
    <property type="entry name" value="ACYL-COA DEHYDROGENASE"/>
    <property type="match status" value="1"/>
</dbReference>
<dbReference type="Gene3D" id="1.10.540.10">
    <property type="entry name" value="Acyl-CoA dehydrogenase/oxidase, N-terminal domain"/>
    <property type="match status" value="1"/>
</dbReference>
<reference evidence="9 10" key="1">
    <citation type="submission" date="2016-10" db="EMBL/GenBank/DDBJ databases">
        <authorList>
            <person name="de Groot N.N."/>
        </authorList>
    </citation>
    <scope>NUCLEOTIDE SEQUENCE [LARGE SCALE GENOMIC DNA]</scope>
    <source>
        <strain evidence="9 10">LMG 23650</strain>
    </source>
</reference>
<evidence type="ECO:0000256" key="1">
    <source>
        <dbReference type="ARBA" id="ARBA00001974"/>
    </source>
</evidence>
<proteinExistence type="inferred from homology"/>
<dbReference type="Pfam" id="PF02771">
    <property type="entry name" value="Acyl-CoA_dh_N"/>
    <property type="match status" value="1"/>
</dbReference>
<dbReference type="AlphaFoldDB" id="A0A1I3IS38"/>
<dbReference type="InterPro" id="IPR037069">
    <property type="entry name" value="AcylCoA_DH/ox_N_sf"/>
</dbReference>
<evidence type="ECO:0000259" key="8">
    <source>
        <dbReference type="Pfam" id="PF02771"/>
    </source>
</evidence>
<evidence type="ECO:0000256" key="3">
    <source>
        <dbReference type="ARBA" id="ARBA00022630"/>
    </source>
</evidence>
<evidence type="ECO:0000259" key="6">
    <source>
        <dbReference type="Pfam" id="PF00441"/>
    </source>
</evidence>
<feature type="domain" description="Acyl-CoA oxidase/dehydrogenase middle" evidence="7">
    <location>
        <begin position="117"/>
        <end position="211"/>
    </location>
</feature>
<accession>A0A1I3IS38</accession>
<feature type="domain" description="Acyl-CoA dehydrogenase/oxidase N-terminal" evidence="8">
    <location>
        <begin position="6"/>
        <end position="113"/>
    </location>
</feature>
<sequence>MTFDTTTDQHDIASLFRDIASSHVRPDAADTFHWHAWRALTDAGLWRLPVPVALGGAGKGWSAFTAAFEAIVSTLGSIGFAMALANQATLIRALLAHGTVAQRDTFLPRLLAGAPGATAISERGTGTEVRALQTTLRTHANGYRLDGHKYNISHAPDAALILVAAHCIDDGKARTALALLDPLTAGVTRTPPQATMGVRDLPVGDLEFDNVTIERESVLGSPADGLARLMDIASMNRAYFGLLCADVVQPFLADALQYMRSRKTLDVALDSHQYVQRRLVDIRVGAERSRWMALAALDQLLAGHPSALANCSIAKLGAARDLSQAALDLLALHGSDGYRCGRLASFVADALAMGSAGGTEEMHRRNIFAQMQRHATIRVPAATAPSATTAITASPAPERQPA</sequence>
<dbReference type="SUPFAM" id="SSF56645">
    <property type="entry name" value="Acyl-CoA dehydrogenase NM domain-like"/>
    <property type="match status" value="1"/>
</dbReference>
<dbReference type="InterPro" id="IPR009100">
    <property type="entry name" value="AcylCoA_DH/oxidase_NM_dom_sf"/>
</dbReference>